<accession>A0A6A4R7A4</accession>
<dbReference type="EMBL" id="WOCE01000001">
    <property type="protein sequence ID" value="KAE9621791.1"/>
    <property type="molecule type" value="Genomic_DNA"/>
</dbReference>
<gene>
    <name evidence="1" type="ORF">Lalb_Chr01g0018511</name>
</gene>
<dbReference type="OrthoDB" id="747559at2759"/>
<keyword evidence="2" id="KW-1185">Reference proteome</keyword>
<organism evidence="1 2">
    <name type="scientific">Lupinus albus</name>
    <name type="common">White lupine</name>
    <name type="synonym">Lupinus termis</name>
    <dbReference type="NCBI Taxonomy" id="3870"/>
    <lineage>
        <taxon>Eukaryota</taxon>
        <taxon>Viridiplantae</taxon>
        <taxon>Streptophyta</taxon>
        <taxon>Embryophyta</taxon>
        <taxon>Tracheophyta</taxon>
        <taxon>Spermatophyta</taxon>
        <taxon>Magnoliopsida</taxon>
        <taxon>eudicotyledons</taxon>
        <taxon>Gunneridae</taxon>
        <taxon>Pentapetalae</taxon>
        <taxon>rosids</taxon>
        <taxon>fabids</taxon>
        <taxon>Fabales</taxon>
        <taxon>Fabaceae</taxon>
        <taxon>Papilionoideae</taxon>
        <taxon>50 kb inversion clade</taxon>
        <taxon>genistoids sensu lato</taxon>
        <taxon>core genistoids</taxon>
        <taxon>Genisteae</taxon>
        <taxon>Lupinus</taxon>
    </lineage>
</organism>
<evidence type="ECO:0000313" key="1">
    <source>
        <dbReference type="EMBL" id="KAE9621791.1"/>
    </source>
</evidence>
<evidence type="ECO:0000313" key="2">
    <source>
        <dbReference type="Proteomes" id="UP000447434"/>
    </source>
</evidence>
<dbReference type="AlphaFoldDB" id="A0A6A4R7A4"/>
<sequence length="70" mass="7698">MGYYAVALIMIAFTVLEGCTNNLVLALDESGIIHVGGEVLCQDCSHGWNEWVYGGKPIKGFVTILNLIYY</sequence>
<name>A0A6A4R7A4_LUPAL</name>
<protein>
    <submittedName>
        <fullName evidence="1">Uncharacterized protein</fullName>
    </submittedName>
</protein>
<reference evidence="2" key="1">
    <citation type="journal article" date="2020" name="Nat. Commun.">
        <title>Genome sequence of the cluster root forming white lupin.</title>
        <authorList>
            <person name="Hufnagel B."/>
            <person name="Marques A."/>
            <person name="Soriano A."/>
            <person name="Marques L."/>
            <person name="Divol F."/>
            <person name="Doumas P."/>
            <person name="Sallet E."/>
            <person name="Mancinotti D."/>
            <person name="Carrere S."/>
            <person name="Marande W."/>
            <person name="Arribat S."/>
            <person name="Keller J."/>
            <person name="Huneau C."/>
            <person name="Blein T."/>
            <person name="Aime D."/>
            <person name="Laguerre M."/>
            <person name="Taylor J."/>
            <person name="Schubert V."/>
            <person name="Nelson M."/>
            <person name="Geu-Flores F."/>
            <person name="Crespi M."/>
            <person name="Gallardo-Guerrero K."/>
            <person name="Delaux P.-M."/>
            <person name="Salse J."/>
            <person name="Berges H."/>
            <person name="Guyot R."/>
            <person name="Gouzy J."/>
            <person name="Peret B."/>
        </authorList>
    </citation>
    <scope>NUCLEOTIDE SEQUENCE [LARGE SCALE GENOMIC DNA]</scope>
    <source>
        <strain evidence="2">cv. Amiga</strain>
    </source>
</reference>
<comment type="caution">
    <text evidence="1">The sequence shown here is derived from an EMBL/GenBank/DDBJ whole genome shotgun (WGS) entry which is preliminary data.</text>
</comment>
<dbReference type="Proteomes" id="UP000447434">
    <property type="component" value="Chromosome 1"/>
</dbReference>
<proteinExistence type="predicted"/>